<comment type="caution">
    <text evidence="1">The sequence shown here is derived from an EMBL/GenBank/DDBJ whole genome shotgun (WGS) entry which is preliminary data.</text>
</comment>
<gene>
    <name evidence="1" type="ORF">GX888_00070</name>
</gene>
<proteinExistence type="predicted"/>
<name>A0A847VCS6_9BACT</name>
<dbReference type="AlphaFoldDB" id="A0A847VCS6"/>
<dbReference type="EMBL" id="JAAZIL010000002">
    <property type="protein sequence ID" value="NLZ24137.1"/>
    <property type="molecule type" value="Genomic_DNA"/>
</dbReference>
<protein>
    <submittedName>
        <fullName evidence="1">Uncharacterized protein</fullName>
    </submittedName>
</protein>
<organism evidence="1 2">
    <name type="scientific">Candidatus Dojkabacteria bacterium</name>
    <dbReference type="NCBI Taxonomy" id="2099670"/>
    <lineage>
        <taxon>Bacteria</taxon>
        <taxon>Candidatus Dojkabacteria</taxon>
    </lineage>
</organism>
<accession>A0A847VCS6</accession>
<reference evidence="1 2" key="1">
    <citation type="journal article" date="2020" name="Biotechnol. Biofuels">
        <title>New insights from the biogas microbiome by comprehensive genome-resolved metagenomics of nearly 1600 species originating from multiple anaerobic digesters.</title>
        <authorList>
            <person name="Campanaro S."/>
            <person name="Treu L."/>
            <person name="Rodriguez-R L.M."/>
            <person name="Kovalovszki A."/>
            <person name="Ziels R.M."/>
            <person name="Maus I."/>
            <person name="Zhu X."/>
            <person name="Kougias P.G."/>
            <person name="Basile A."/>
            <person name="Luo G."/>
            <person name="Schluter A."/>
            <person name="Konstantinidis K.T."/>
            <person name="Angelidaki I."/>
        </authorList>
    </citation>
    <scope>NUCLEOTIDE SEQUENCE [LARGE SCALE GENOMIC DNA]</scope>
    <source>
        <strain evidence="1">AS19jrsBPTG_9</strain>
    </source>
</reference>
<dbReference type="Proteomes" id="UP000564033">
    <property type="component" value="Unassembled WGS sequence"/>
</dbReference>
<sequence>MKIDNIKLERFANTERWKLLEKASSARQTLFKLGHINPEVFMDKEKAIGGNIVEEKRIGNVIETTKTVGLFKRQGMRSEIYEALIAGVQLGVIRSKTVKDIEELREMASAVHPEELDYSTDISVAEYDNKEMASEALKNLAEQYTKGILDTSLPGMSGTTIEEILKNPLVRAEAEKQGTDPETIEKTLKDLREASKQMVEQVKESGTKYEVGKFGKYPAVYVIPPVSLDRKKEVKREKPTGAGGYNSRVKLPPDAFKREEYPINGKMLQGIQVEKYVLTGGLLSLLNNTPSGSAFCQSLTKFKTVTETTHLDGITYIEHWITPTNSNLKTEGYMNRDEVEDMVKKFISLLES</sequence>
<evidence type="ECO:0000313" key="1">
    <source>
        <dbReference type="EMBL" id="NLZ24137.1"/>
    </source>
</evidence>
<evidence type="ECO:0000313" key="2">
    <source>
        <dbReference type="Proteomes" id="UP000564033"/>
    </source>
</evidence>